<sequence>MSSNWPPHLKAWVQESLAKATSTNKDAVNAELKQLLFQAHKQGTVQTTDWSKVELQTLKAQANRTHVTVPPPPSHQPPPPPPGYSSYGSMSYGAAATSTSPTKEKGNKKNKKRKNGENAPAFPSAYVFESAEEAEAKARRAARFNTGSESHKPSPTPSNASGLSAWFNPDEDTNGSGGLQSRIFGAGRKKLKGKAGLGYSDATVVMEVDPNVIDWDHHTIKGTSTKLEKSYLRLTSEPSPADIRPLPVLQQTLQLLKQKWKQNHDYTYANSQFKSVRQDLTVQRIKNEFTVEVYEIHARIALEAKDLGEYNQCQSMLRQLYELGIKGHPEEFLSYRILYLLHTRNRSDMASLLGQITDKEKADPGVHHALQVHAALATSNYVKFFRLFLDAPNMGAYIMDHFVERERAQALAVMSKAYLTLPLPYLTTTLAFDSDEDTDAFLTSHHAAIYTNVPDPSAPQKRDPANPWKPVAKPKPVPLADRIWSCKQAHPAVAKAIEKYRVVDLKGQVD</sequence>
<name>A0AAF0YG89_9TREE</name>
<evidence type="ECO:0000256" key="1">
    <source>
        <dbReference type="SAM" id="MobiDB-lite"/>
    </source>
</evidence>
<dbReference type="PANTHER" id="PTHR12436:SF4">
    <property type="entry name" value="LEUKOCYTE RECEPTOR CLUSTER MEMBER 8"/>
    <property type="match status" value="1"/>
</dbReference>
<accession>A0AAF0YG89</accession>
<dbReference type="RefSeq" id="XP_062630317.1">
    <property type="nucleotide sequence ID" value="XM_062774333.1"/>
</dbReference>
<dbReference type="GO" id="GO:0005634">
    <property type="term" value="C:nucleus"/>
    <property type="evidence" value="ECO:0007669"/>
    <property type="project" value="TreeGrafter"/>
</dbReference>
<proteinExistence type="predicted"/>
<dbReference type="GeneID" id="87810982"/>
<dbReference type="InterPro" id="IPR045107">
    <property type="entry name" value="SAC3/GANP/THP3"/>
</dbReference>
<keyword evidence="4" id="KW-1185">Reference proteome</keyword>
<protein>
    <submittedName>
        <fullName evidence="3">THP3c</fullName>
    </submittedName>
</protein>
<feature type="region of interest" description="Disordered" evidence="1">
    <location>
        <begin position="452"/>
        <end position="473"/>
    </location>
</feature>
<feature type="domain" description="PCI" evidence="2">
    <location>
        <begin position="306"/>
        <end position="482"/>
    </location>
</feature>
<organism evidence="3 4">
    <name type="scientific">Vanrija pseudolonga</name>
    <dbReference type="NCBI Taxonomy" id="143232"/>
    <lineage>
        <taxon>Eukaryota</taxon>
        <taxon>Fungi</taxon>
        <taxon>Dikarya</taxon>
        <taxon>Basidiomycota</taxon>
        <taxon>Agaricomycotina</taxon>
        <taxon>Tremellomycetes</taxon>
        <taxon>Trichosporonales</taxon>
        <taxon>Trichosporonaceae</taxon>
        <taxon>Vanrija</taxon>
    </lineage>
</organism>
<evidence type="ECO:0000259" key="2">
    <source>
        <dbReference type="PROSITE" id="PS50250"/>
    </source>
</evidence>
<dbReference type="EMBL" id="CP086719">
    <property type="protein sequence ID" value="WOO84291.1"/>
    <property type="molecule type" value="Genomic_DNA"/>
</dbReference>
<reference evidence="3" key="1">
    <citation type="submission" date="2023-10" db="EMBL/GenBank/DDBJ databases">
        <authorList>
            <person name="Noh H."/>
        </authorList>
    </citation>
    <scope>NUCLEOTIDE SEQUENCE</scope>
    <source>
        <strain evidence="3">DUCC4014</strain>
    </source>
</reference>
<dbReference type="InterPro" id="IPR000717">
    <property type="entry name" value="PCI_dom"/>
</dbReference>
<feature type="region of interest" description="Disordered" evidence="1">
    <location>
        <begin position="65"/>
        <end position="124"/>
    </location>
</feature>
<dbReference type="AlphaFoldDB" id="A0AAF0YG89"/>
<dbReference type="Proteomes" id="UP000827549">
    <property type="component" value="Chromosome 6"/>
</dbReference>
<feature type="region of interest" description="Disordered" evidence="1">
    <location>
        <begin position="139"/>
        <end position="174"/>
    </location>
</feature>
<evidence type="ECO:0000313" key="3">
    <source>
        <dbReference type="EMBL" id="WOO84291.1"/>
    </source>
</evidence>
<feature type="compositionally biased region" description="Low complexity" evidence="1">
    <location>
        <begin position="84"/>
        <end position="100"/>
    </location>
</feature>
<dbReference type="PANTHER" id="PTHR12436">
    <property type="entry name" value="80 KDA MCM3-ASSOCIATED PROTEIN"/>
    <property type="match status" value="1"/>
</dbReference>
<feature type="compositionally biased region" description="Pro residues" evidence="1">
    <location>
        <begin position="69"/>
        <end position="83"/>
    </location>
</feature>
<gene>
    <name evidence="3" type="primary">SPBC2A9.11c</name>
    <name evidence="3" type="ORF">LOC62_06G007811</name>
</gene>
<dbReference type="Gene3D" id="1.25.40.990">
    <property type="match status" value="1"/>
</dbReference>
<dbReference type="PROSITE" id="PS50250">
    <property type="entry name" value="PCI"/>
    <property type="match status" value="1"/>
</dbReference>
<dbReference type="Pfam" id="PF03399">
    <property type="entry name" value="SAC3_GANP"/>
    <property type="match status" value="2"/>
</dbReference>
<dbReference type="InterPro" id="IPR005062">
    <property type="entry name" value="SAC3/GANP/THP3_conserved"/>
</dbReference>
<evidence type="ECO:0000313" key="4">
    <source>
        <dbReference type="Proteomes" id="UP000827549"/>
    </source>
</evidence>